<dbReference type="WBParaSite" id="L893_g232.t1">
    <property type="protein sequence ID" value="L893_g232.t1"/>
    <property type="gene ID" value="L893_g232"/>
</dbReference>
<keyword evidence="1" id="KW-1133">Transmembrane helix</keyword>
<keyword evidence="2" id="KW-1185">Reference proteome</keyword>
<keyword evidence="1" id="KW-0472">Membrane</keyword>
<dbReference type="Proteomes" id="UP000095287">
    <property type="component" value="Unplaced"/>
</dbReference>
<name>A0A1I7Z698_9BILA</name>
<protein>
    <submittedName>
        <fullName evidence="3">G protein-coupled receptor</fullName>
    </submittedName>
</protein>
<feature type="transmembrane region" description="Helical" evidence="1">
    <location>
        <begin position="45"/>
        <end position="64"/>
    </location>
</feature>
<feature type="transmembrane region" description="Helical" evidence="1">
    <location>
        <begin position="150"/>
        <end position="170"/>
    </location>
</feature>
<organism evidence="2 3">
    <name type="scientific">Steinernema glaseri</name>
    <dbReference type="NCBI Taxonomy" id="37863"/>
    <lineage>
        <taxon>Eukaryota</taxon>
        <taxon>Metazoa</taxon>
        <taxon>Ecdysozoa</taxon>
        <taxon>Nematoda</taxon>
        <taxon>Chromadorea</taxon>
        <taxon>Rhabditida</taxon>
        <taxon>Tylenchina</taxon>
        <taxon>Panagrolaimomorpha</taxon>
        <taxon>Strongyloidoidea</taxon>
        <taxon>Steinernematidae</taxon>
        <taxon>Steinernema</taxon>
    </lineage>
</organism>
<keyword evidence="1" id="KW-0812">Transmembrane</keyword>
<evidence type="ECO:0000256" key="1">
    <source>
        <dbReference type="SAM" id="Phobius"/>
    </source>
</evidence>
<reference evidence="3" key="1">
    <citation type="submission" date="2016-11" db="UniProtKB">
        <authorList>
            <consortium name="WormBaseParasite"/>
        </authorList>
    </citation>
    <scope>IDENTIFICATION</scope>
</reference>
<sequence>MVNNEVHTGQMEQCLGYPNINNVVEPRTSSKTHILMTCNQLICRGLSLFLTLCFVFTPLYLRIIQVFITNKKYKFRKGYRLMTQIGIAQCGTSPGLVLLSFAIALQDDPLGIPTFFMKIMNSCRRVEAVISVALALERIMTLFGVKKGKIVVDVLTVLAWLYGIVNTVLLNSPWADFVVVPEDYGASYVSTLPVTPYLKKASFYSSVGGSAITFVIYLVIIAQLLRQKLAIQSYKIEVHEKSIFAQALVRFIGDTTMTVMYHVLTQTVPDSELLNVSITLGYLVNNLVLPPLFSVIVSRSLRLDALMFLAKISTVGPANS</sequence>
<feature type="transmembrane region" description="Helical" evidence="1">
    <location>
        <begin position="85"/>
        <end position="105"/>
    </location>
</feature>
<dbReference type="AlphaFoldDB" id="A0A1I7Z698"/>
<accession>A0A1I7Z698</accession>
<evidence type="ECO:0000313" key="3">
    <source>
        <dbReference type="WBParaSite" id="L893_g232.t1"/>
    </source>
</evidence>
<evidence type="ECO:0000313" key="2">
    <source>
        <dbReference type="Proteomes" id="UP000095287"/>
    </source>
</evidence>
<feature type="transmembrane region" description="Helical" evidence="1">
    <location>
        <begin position="201"/>
        <end position="222"/>
    </location>
</feature>
<proteinExistence type="predicted"/>